<evidence type="ECO:0000313" key="2">
    <source>
        <dbReference type="Proteomes" id="UP001153076"/>
    </source>
</evidence>
<proteinExistence type="predicted"/>
<comment type="caution">
    <text evidence="1">The sequence shown here is derived from an EMBL/GenBank/DDBJ whole genome shotgun (WGS) entry which is preliminary data.</text>
</comment>
<accession>A0A9Q1JG64</accession>
<dbReference type="Proteomes" id="UP001153076">
    <property type="component" value="Unassembled WGS sequence"/>
</dbReference>
<dbReference type="AlphaFoldDB" id="A0A9Q1JG64"/>
<organism evidence="1 2">
    <name type="scientific">Carnegiea gigantea</name>
    <dbReference type="NCBI Taxonomy" id="171969"/>
    <lineage>
        <taxon>Eukaryota</taxon>
        <taxon>Viridiplantae</taxon>
        <taxon>Streptophyta</taxon>
        <taxon>Embryophyta</taxon>
        <taxon>Tracheophyta</taxon>
        <taxon>Spermatophyta</taxon>
        <taxon>Magnoliopsida</taxon>
        <taxon>eudicotyledons</taxon>
        <taxon>Gunneridae</taxon>
        <taxon>Pentapetalae</taxon>
        <taxon>Caryophyllales</taxon>
        <taxon>Cactineae</taxon>
        <taxon>Cactaceae</taxon>
        <taxon>Cactoideae</taxon>
        <taxon>Echinocereeae</taxon>
        <taxon>Carnegiea</taxon>
    </lineage>
</organism>
<dbReference type="EMBL" id="JAKOGI010001988">
    <property type="protein sequence ID" value="KAJ8423347.1"/>
    <property type="molecule type" value="Genomic_DNA"/>
</dbReference>
<gene>
    <name evidence="1" type="ORF">Cgig2_022520</name>
</gene>
<protein>
    <submittedName>
        <fullName evidence="1">Uncharacterized protein</fullName>
    </submittedName>
</protein>
<evidence type="ECO:0000313" key="1">
    <source>
        <dbReference type="EMBL" id="KAJ8423347.1"/>
    </source>
</evidence>
<reference evidence="1" key="1">
    <citation type="submission" date="2022-04" db="EMBL/GenBank/DDBJ databases">
        <title>Carnegiea gigantea Genome sequencing and assembly v2.</title>
        <authorList>
            <person name="Copetti D."/>
            <person name="Sanderson M.J."/>
            <person name="Burquez A."/>
            <person name="Wojciechowski M.F."/>
        </authorList>
    </citation>
    <scope>NUCLEOTIDE SEQUENCE</scope>
    <source>
        <strain evidence="1">SGP5-SGP5p</strain>
        <tissue evidence="1">Aerial part</tissue>
    </source>
</reference>
<name>A0A9Q1JG64_9CARY</name>
<keyword evidence="2" id="KW-1185">Reference proteome</keyword>
<sequence>MELEGAGDLRIFLKGNDEHEHLYVDDRDGPKRRAQKETWSCNHGVVCGRNGRDMDNMVQEGRKGAALEGHFTRLPMTGEILTVVKHSLQPDIHQTLVSQCPDIALFEVHRAPSKCENIHEDHDKYTAVMPIATPLPITVAHIQILVLIIPLQKHPQITIPL</sequence>